<accession>A0ABY5LYH4</accession>
<dbReference type="CDD" id="cd14014">
    <property type="entry name" value="STKc_PknB_like"/>
    <property type="match status" value="1"/>
</dbReference>
<dbReference type="PANTHER" id="PTHR37841">
    <property type="entry name" value="GLR2918 PROTEIN"/>
    <property type="match status" value="1"/>
</dbReference>
<gene>
    <name evidence="2" type="ORF">NG743_08700</name>
</gene>
<reference evidence="2" key="1">
    <citation type="submission" date="2022-06" db="EMBL/GenBank/DDBJ databases">
        <title>Nostosin G and Spiroidesin B from the Cyanobacterium Dolichospermum sp. NIES-1697.</title>
        <authorList>
            <person name="Phan C.-S."/>
            <person name="Mehjabin J.J."/>
            <person name="Anas A.R.J."/>
            <person name="Hayasaka M."/>
            <person name="Onoki R."/>
            <person name="Wang J."/>
            <person name="Umezawa T."/>
            <person name="Washio K."/>
            <person name="Morikawa M."/>
            <person name="Okino T."/>
        </authorList>
    </citation>
    <scope>NUCLEOTIDE SEQUENCE</scope>
    <source>
        <strain evidence="2">NIES-1697</strain>
    </source>
</reference>
<dbReference type="Pfam" id="PF00069">
    <property type="entry name" value="Pkinase"/>
    <property type="match status" value="1"/>
</dbReference>
<dbReference type="SUPFAM" id="SSF69360">
    <property type="entry name" value="Cell wall binding repeat"/>
    <property type="match status" value="3"/>
</dbReference>
<dbReference type="Pfam" id="PF14903">
    <property type="entry name" value="WG_beta_rep"/>
    <property type="match status" value="5"/>
</dbReference>
<dbReference type="Proteomes" id="UP001057561">
    <property type="component" value="Chromosome"/>
</dbReference>
<dbReference type="InterPro" id="IPR011009">
    <property type="entry name" value="Kinase-like_dom_sf"/>
</dbReference>
<feature type="domain" description="Protein kinase" evidence="1">
    <location>
        <begin position="12"/>
        <end position="273"/>
    </location>
</feature>
<dbReference type="PROSITE" id="PS50011">
    <property type="entry name" value="PROTEIN_KINASE_DOM"/>
    <property type="match status" value="1"/>
</dbReference>
<evidence type="ECO:0000313" key="3">
    <source>
        <dbReference type="Proteomes" id="UP001057561"/>
    </source>
</evidence>
<protein>
    <submittedName>
        <fullName evidence="2">WG repeat-containing protein</fullName>
    </submittedName>
</protein>
<dbReference type="InterPro" id="IPR032774">
    <property type="entry name" value="WG_beta_rep"/>
</dbReference>
<dbReference type="EMBL" id="CP099464">
    <property type="protein sequence ID" value="UUO17066.1"/>
    <property type="molecule type" value="Genomic_DNA"/>
</dbReference>
<dbReference type="InterPro" id="IPR000719">
    <property type="entry name" value="Prot_kinase_dom"/>
</dbReference>
<dbReference type="PANTHER" id="PTHR37841:SF1">
    <property type="entry name" value="DUF3298 DOMAIN-CONTAINING PROTEIN"/>
    <property type="match status" value="1"/>
</dbReference>
<keyword evidence="3" id="KW-1185">Reference proteome</keyword>
<evidence type="ECO:0000313" key="2">
    <source>
        <dbReference type="EMBL" id="UUO17066.1"/>
    </source>
</evidence>
<dbReference type="Gene3D" id="1.10.510.10">
    <property type="entry name" value="Transferase(Phosphotransferase) domain 1"/>
    <property type="match status" value="1"/>
</dbReference>
<proteinExistence type="predicted"/>
<organism evidence="2 3">
    <name type="scientific">Dolichospermum heterosporum TAC447</name>
    <dbReference type="NCBI Taxonomy" id="747523"/>
    <lineage>
        <taxon>Bacteria</taxon>
        <taxon>Bacillati</taxon>
        <taxon>Cyanobacteriota</taxon>
        <taxon>Cyanophyceae</taxon>
        <taxon>Nostocales</taxon>
        <taxon>Aphanizomenonaceae</taxon>
        <taxon>Dolichospermum</taxon>
        <taxon>Dolichospermum heterosporum</taxon>
    </lineage>
</organism>
<name>A0ABY5LYH4_9CYAN</name>
<dbReference type="SUPFAM" id="SSF56112">
    <property type="entry name" value="Protein kinase-like (PK-like)"/>
    <property type="match status" value="1"/>
</dbReference>
<sequence>MIGNILRQCYRIVKELELKKGGFGETYLAEDLDIPVTPKPVCVVKRLKPTEIDRDSLRLFEQEARILYELGQNHDQIPKLYAHFQEGEDFYIIQEFIEGKDLTNEISPGKKLSENDVIQLLRDVLEILVYVHENKVIHRDVKPDNIMRRKDGKLVLIDFGAIKQINTTIAMKSGSTTRTIGIGTWGYKPLEQARGKPKFSSDIYALGMTAIQALVDRSPRLFAEDDDGEIIWIDQVEISDKLEQFISKMVRYDWKERHRNAKEALDELNRIFVINQRLLAVPKLVPVRLNGKYGYVSGGKLVIPYQFGLAYNFSEGLARVIKGEKWGFINTIGELAIPYQFDNASDFSEGLAKVEIAEKWGFINTNGQLVIPCQFDDTESFLEGLAKVKIAEKWVFINTNGQLVISCQFDKTLWFSEGLATVQIGGKYGYINTNGQIVIPCQFDYANNFSEELATVQIGGKYGYINTNSQVIIPCQFDYADNFSEELAIVQIGGKYGYINTNGQIVIPCQFNQIYWFSEGLAAVKIGEKYGYINTNGQIVISCQFDRTVWFSEGLATVRIGDKCGYINANGQIVIPYQFNNAESFSEGLAKVTISGKDYLIDKTGKIVY</sequence>
<evidence type="ECO:0000259" key="1">
    <source>
        <dbReference type="PROSITE" id="PS50011"/>
    </source>
</evidence>
<dbReference type="SMART" id="SM00220">
    <property type="entry name" value="S_TKc"/>
    <property type="match status" value="1"/>
</dbReference>
<dbReference type="RefSeq" id="WP_051424193.1">
    <property type="nucleotide sequence ID" value="NZ_CP099464.1"/>
</dbReference>